<evidence type="ECO:0000313" key="2">
    <source>
        <dbReference type="EMBL" id="EFW17407.1"/>
    </source>
</evidence>
<dbReference type="OrthoDB" id="20729at2759"/>
<feature type="compositionally biased region" description="Low complexity" evidence="1">
    <location>
        <begin position="369"/>
        <end position="397"/>
    </location>
</feature>
<dbReference type="HOGENOM" id="CLU_028685_1_0_1"/>
<dbReference type="AlphaFoldDB" id="E9D7P8"/>
<evidence type="ECO:0000313" key="3">
    <source>
        <dbReference type="Proteomes" id="UP000002497"/>
    </source>
</evidence>
<feature type="region of interest" description="Disordered" evidence="1">
    <location>
        <begin position="182"/>
        <end position="422"/>
    </location>
</feature>
<feature type="compositionally biased region" description="Polar residues" evidence="1">
    <location>
        <begin position="346"/>
        <end position="368"/>
    </location>
</feature>
<gene>
    <name evidence="2" type="ORF">CPSG_05850</name>
</gene>
<dbReference type="VEuPathDB" id="FungiDB:D8B26_000136"/>
<feature type="compositionally biased region" description="Polar residues" evidence="1">
    <location>
        <begin position="270"/>
        <end position="284"/>
    </location>
</feature>
<dbReference type="OMA" id="YIDNEPC"/>
<organism evidence="3">
    <name type="scientific">Coccidioides posadasii (strain RMSCC 757 / Silveira)</name>
    <name type="common">Valley fever fungus</name>
    <dbReference type="NCBI Taxonomy" id="443226"/>
    <lineage>
        <taxon>Eukaryota</taxon>
        <taxon>Fungi</taxon>
        <taxon>Dikarya</taxon>
        <taxon>Ascomycota</taxon>
        <taxon>Pezizomycotina</taxon>
        <taxon>Eurotiomycetes</taxon>
        <taxon>Eurotiomycetidae</taxon>
        <taxon>Onygenales</taxon>
        <taxon>Onygenaceae</taxon>
        <taxon>Coccidioides</taxon>
    </lineage>
</organism>
<name>E9D7P8_COCPS</name>
<feature type="region of interest" description="Disordered" evidence="1">
    <location>
        <begin position="47"/>
        <end position="69"/>
    </location>
</feature>
<dbReference type="eggNOG" id="ENOG502S41E">
    <property type="taxonomic scope" value="Eukaryota"/>
</dbReference>
<dbReference type="VEuPathDB" id="FungiDB:CPSG_05850"/>
<dbReference type="PANTHER" id="PTHR21099:SF2">
    <property type="entry name" value="SI:CH211-113E8.11"/>
    <property type="match status" value="1"/>
</dbReference>
<evidence type="ECO:0008006" key="4">
    <source>
        <dbReference type="Google" id="ProtNLM"/>
    </source>
</evidence>
<reference evidence="3" key="2">
    <citation type="submission" date="2010-03" db="EMBL/GenBank/DDBJ databases">
        <title>The genome sequence of Coccidioides posadasii strain Silveira.</title>
        <authorList>
            <consortium name="The Broad Institute Genome Sequencing Center for Infectious Disease"/>
            <person name="Neafsey D."/>
            <person name="Orbach M."/>
            <person name="Henn M.R."/>
            <person name="Cole G.T."/>
            <person name="Galgiani J."/>
            <person name="Gardner M.J."/>
            <person name="Kirkland T.N."/>
            <person name="Taylor J.W."/>
            <person name="Young S.K."/>
            <person name="Zeng Q."/>
            <person name="Koehrsen M."/>
            <person name="Alvarado L."/>
            <person name="Berlin A."/>
            <person name="Borenstein D."/>
            <person name="Chapman S.B."/>
            <person name="Chen Z."/>
            <person name="Engels R."/>
            <person name="Freedman E."/>
            <person name="Gellesch M."/>
            <person name="Goldberg J."/>
            <person name="Griggs A."/>
            <person name="Gujja S."/>
            <person name="Heilman E."/>
            <person name="Heiman D."/>
            <person name="Howarth C."/>
            <person name="Jen D."/>
            <person name="Larson L."/>
            <person name="Mehta T."/>
            <person name="Neiman D."/>
            <person name="Park D."/>
            <person name="Pearson M."/>
            <person name="Richards J."/>
            <person name="Roberts A."/>
            <person name="Saif S."/>
            <person name="Shea T."/>
            <person name="Shenoy N."/>
            <person name="Sisk P."/>
            <person name="Stolte C."/>
            <person name="Sykes S."/>
            <person name="Walk T."/>
            <person name="White J."/>
            <person name="Yandava C."/>
            <person name="Haas B."/>
            <person name="Nusbaum C."/>
            <person name="Birren B."/>
        </authorList>
    </citation>
    <scope>NUCLEOTIDE SEQUENCE [LARGE SCALE GENOMIC DNA]</scope>
    <source>
        <strain evidence="3">RMSCC 757 / Silveira</strain>
    </source>
</reference>
<feature type="compositionally biased region" description="Low complexity" evidence="1">
    <location>
        <begin position="211"/>
        <end position="222"/>
    </location>
</feature>
<reference evidence="3" key="1">
    <citation type="journal article" date="2010" name="Genome Res.">
        <title>Population genomic sequencing of Coccidioides fungi reveals recent hybridization and transposon control.</title>
        <authorList>
            <person name="Neafsey D.E."/>
            <person name="Barker B.M."/>
            <person name="Sharpton T.J."/>
            <person name="Stajich J.E."/>
            <person name="Park D.J."/>
            <person name="Whiston E."/>
            <person name="Hung C.-Y."/>
            <person name="McMahan C."/>
            <person name="White J."/>
            <person name="Sykes S."/>
            <person name="Heiman D."/>
            <person name="Young S."/>
            <person name="Zeng Q."/>
            <person name="Abouelleil A."/>
            <person name="Aftuck L."/>
            <person name="Bessette D."/>
            <person name="Brown A."/>
            <person name="FitzGerald M."/>
            <person name="Lui A."/>
            <person name="Macdonald J.P."/>
            <person name="Priest M."/>
            <person name="Orbach M.J."/>
            <person name="Galgiani J.N."/>
            <person name="Kirkland T.N."/>
            <person name="Cole G.T."/>
            <person name="Birren B.W."/>
            <person name="Henn M.R."/>
            <person name="Taylor J.W."/>
            <person name="Rounsley S.D."/>
        </authorList>
    </citation>
    <scope>NUCLEOTIDE SEQUENCE [LARGE SCALE GENOMIC DNA]</scope>
    <source>
        <strain evidence="3">RMSCC 757 / Silveira</strain>
    </source>
</reference>
<feature type="compositionally biased region" description="Polar residues" evidence="1">
    <location>
        <begin position="244"/>
        <end position="262"/>
    </location>
</feature>
<dbReference type="STRING" id="443226.E9D7P8"/>
<dbReference type="PANTHER" id="PTHR21099">
    <property type="entry name" value="RAD201"/>
    <property type="match status" value="1"/>
</dbReference>
<evidence type="ECO:0000256" key="1">
    <source>
        <dbReference type="SAM" id="MobiDB-lite"/>
    </source>
</evidence>
<proteinExistence type="predicted"/>
<dbReference type="GO" id="GO:0005634">
    <property type="term" value="C:nucleus"/>
    <property type="evidence" value="ECO:0007669"/>
    <property type="project" value="TreeGrafter"/>
</dbReference>
<accession>E9D7P8</accession>
<dbReference type="EMBL" id="GL636494">
    <property type="protein sequence ID" value="EFW17407.1"/>
    <property type="molecule type" value="Genomic_DNA"/>
</dbReference>
<feature type="compositionally biased region" description="Polar residues" evidence="1">
    <location>
        <begin position="296"/>
        <end position="316"/>
    </location>
</feature>
<dbReference type="Proteomes" id="UP000002497">
    <property type="component" value="Unassembled WGS sequence"/>
</dbReference>
<keyword evidence="3" id="KW-1185">Reference proteome</keyword>
<protein>
    <recommendedName>
        <fullName evidence="4">CCCH zinc finger domain protein</fullName>
    </recommendedName>
</protein>
<feature type="compositionally biased region" description="Polar residues" evidence="1">
    <location>
        <begin position="188"/>
        <end position="198"/>
    </location>
</feature>
<dbReference type="CDD" id="cd23954">
    <property type="entry name" value="AMO1_CTD"/>
    <property type="match status" value="1"/>
</dbReference>
<sequence>MLCISIPKFNELSEAFGFALVSNPHIFPYMKLSLIINSHVVRFPSSRSRRSPKEVSAPRYSLTPDDIKNDLTPGKGRPNWIFSSYGPGRYAPVQLFGGPEREQSFEEMRVIHYAATAAGNPQKAIQDANNLYAATEAQIQTILSDVEGAIRYIIDGANQHPNRIDITAGNVAAALGQQPTFGVGAGTGQPSAFSQPTPFGQAAPSAPSAFGQPSGLGQQQQPAFGKQAFGQPSTLGQAAPQPPFGQSSFGQPSALGQQQQSAFGKPAFGQPSTLGQASTQSGFGQVSPFGQPVPQGPTQPSHLNQTTEASPFTQLTSQGQGFGQPQSQAQGPSPFAKPETTAPFGQPQSTANPFGQPSGFGVQQQTASPFAQPPGFATTAPTTQPAPQSASLPAAVPTAALGTKKDSTRLNPLPKLVGETRRDPVTNKLISWKGQQTKYIDNEPCFQHPDDPATFVHIYFPQGPPAPESFRSSVGKAEEYTPQVQEAYKFLKASGSFQNGIMPSVPPRPEWCSFEL</sequence>
<feature type="compositionally biased region" description="Low complexity" evidence="1">
    <location>
        <begin position="317"/>
        <end position="336"/>
    </location>
</feature>